<gene>
    <name evidence="1" type="ORF">SAMN05444359_101344</name>
</gene>
<dbReference type="Gene3D" id="1.10.579.10">
    <property type="entry name" value="DNA Cyclobutane Dipyrimidine Photolyase, subunit A, domain 3"/>
    <property type="match status" value="1"/>
</dbReference>
<dbReference type="Gene3D" id="1.25.40.80">
    <property type="match status" value="1"/>
</dbReference>
<dbReference type="InterPro" id="IPR014729">
    <property type="entry name" value="Rossmann-like_a/b/a_fold"/>
</dbReference>
<proteinExistence type="predicted"/>
<dbReference type="AlphaFoldDB" id="A0A1H8ZJK0"/>
<accession>A0A1H8ZJK0</accession>
<evidence type="ECO:0000313" key="2">
    <source>
        <dbReference type="Proteomes" id="UP000199021"/>
    </source>
</evidence>
<organism evidence="1 2">
    <name type="scientific">Neolewinella agarilytica</name>
    <dbReference type="NCBI Taxonomy" id="478744"/>
    <lineage>
        <taxon>Bacteria</taxon>
        <taxon>Pseudomonadati</taxon>
        <taxon>Bacteroidota</taxon>
        <taxon>Saprospiria</taxon>
        <taxon>Saprospirales</taxon>
        <taxon>Lewinellaceae</taxon>
        <taxon>Neolewinella</taxon>
    </lineage>
</organism>
<dbReference type="EMBL" id="FOFB01000001">
    <property type="protein sequence ID" value="SEP64437.1"/>
    <property type="molecule type" value="Genomic_DNA"/>
</dbReference>
<sequence length="513" mass="59381">MPTLRLILGDQLNEKHSWFTSVDPEVTYCLFETWSESNYTRHHIQKITGFFLAMRAFAKRLGEIGHTVVYRTLDDTRELQLESISDNLGQLASELGAGTVEYQLPDEWRLDQELNRFSENFGGVINVFDSEHFLSERMDVRDLFQGKKTYLMETFYRMMRRRYDIMLDAAGEPEGGQWNFDHDNRGKLPKDITFPEAKTFPKDAGAIVDLLDRHGVETMGRMKDNRFAYPTTRGECLEALADFCANRLPQFGTYQDAMTVKHPLLYHANLSFAMNTKMISPKEVIDAAIAAWRSRQEEITINQVEGFVRQILGWREYMRGVYWAKMPAFAASNDLNHQAKLPDWFWTGETKMNCLSHAINQSLDQAYAHHIQRLMVTGNFALVLGVDPDEVDAWYLGVYIDAIEWVEITNTRGMSQRADGGLVATKPYCSSANYIDKMSDYCKGCHYNKKEKVGERACPFNSLYWDFLDRHREKFSNNFRMAFMYKTWDKKDGDDKAAILERAAWVKGNSHQL</sequence>
<dbReference type="Gene3D" id="1.10.10.1710">
    <property type="entry name" value="Deoxyribodipyrimidine photolyase-related"/>
    <property type="match status" value="1"/>
</dbReference>
<dbReference type="PANTHER" id="PTHR38657">
    <property type="entry name" value="SLR1343 PROTEIN"/>
    <property type="match status" value="1"/>
</dbReference>
<name>A0A1H8ZJK0_9BACT</name>
<dbReference type="STRING" id="478744.SAMN05444359_101344"/>
<dbReference type="InParanoid" id="A0A1H8ZJK0"/>
<reference evidence="2" key="1">
    <citation type="submission" date="2016-10" db="EMBL/GenBank/DDBJ databases">
        <authorList>
            <person name="Varghese N."/>
            <person name="Submissions S."/>
        </authorList>
    </citation>
    <scope>NUCLEOTIDE SEQUENCE [LARGE SCALE GENOMIC DNA]</scope>
    <source>
        <strain evidence="2">DSM 24740</strain>
    </source>
</reference>
<dbReference type="InterPro" id="IPR036134">
    <property type="entry name" value="Crypto/Photolyase_FAD-like_sf"/>
</dbReference>
<dbReference type="GO" id="GO:0016829">
    <property type="term" value="F:lyase activity"/>
    <property type="evidence" value="ECO:0007669"/>
    <property type="project" value="UniProtKB-KW"/>
</dbReference>
<dbReference type="Gene3D" id="3.40.50.620">
    <property type="entry name" value="HUPs"/>
    <property type="match status" value="1"/>
</dbReference>
<dbReference type="SUPFAM" id="SSF48173">
    <property type="entry name" value="Cryptochrome/photolyase FAD-binding domain"/>
    <property type="match status" value="1"/>
</dbReference>
<dbReference type="RefSeq" id="WP_090165063.1">
    <property type="nucleotide sequence ID" value="NZ_FOFB01000001.1"/>
</dbReference>
<dbReference type="InterPro" id="IPR007357">
    <property type="entry name" value="PhrB-like"/>
</dbReference>
<protein>
    <submittedName>
        <fullName evidence="1">Deoxyribodipyrimidine photolyase-related protein</fullName>
    </submittedName>
</protein>
<keyword evidence="2" id="KW-1185">Reference proteome</keyword>
<dbReference type="Proteomes" id="UP000199021">
    <property type="component" value="Unassembled WGS sequence"/>
</dbReference>
<keyword evidence="1" id="KW-0456">Lyase</keyword>
<dbReference type="OrthoDB" id="5288100at2"/>
<evidence type="ECO:0000313" key="1">
    <source>
        <dbReference type="EMBL" id="SEP64437.1"/>
    </source>
</evidence>
<dbReference type="InterPro" id="IPR052551">
    <property type="entry name" value="UV-DNA_repair_photolyase"/>
</dbReference>
<dbReference type="Pfam" id="PF04244">
    <property type="entry name" value="DPRP"/>
    <property type="match status" value="1"/>
</dbReference>
<dbReference type="PANTHER" id="PTHR38657:SF1">
    <property type="entry name" value="SLR1343 PROTEIN"/>
    <property type="match status" value="1"/>
</dbReference>